<dbReference type="SUPFAM" id="SSF56655">
    <property type="entry name" value="Carbohydrate phosphatase"/>
    <property type="match status" value="1"/>
</dbReference>
<dbReference type="PROSITE" id="PS00629">
    <property type="entry name" value="IMP_1"/>
    <property type="match status" value="1"/>
</dbReference>
<dbReference type="RefSeq" id="WP_283755186.1">
    <property type="nucleotide sequence ID" value="NZ_JAQOSP010000116.1"/>
</dbReference>
<keyword evidence="3" id="KW-0460">Magnesium</keyword>
<evidence type="ECO:0000313" key="4">
    <source>
        <dbReference type="EMBL" id="MDJ1171433.1"/>
    </source>
</evidence>
<dbReference type="Gene3D" id="3.40.190.80">
    <property type="match status" value="1"/>
</dbReference>
<dbReference type="PANTHER" id="PTHR20854:SF4">
    <property type="entry name" value="INOSITOL-1-MONOPHOSPHATASE-RELATED"/>
    <property type="match status" value="1"/>
</dbReference>
<organism evidence="4 5">
    <name type="scientific">Roseofilum acuticapitatum BLCC-M154</name>
    <dbReference type="NCBI Taxonomy" id="3022444"/>
    <lineage>
        <taxon>Bacteria</taxon>
        <taxon>Bacillati</taxon>
        <taxon>Cyanobacteriota</taxon>
        <taxon>Cyanophyceae</taxon>
        <taxon>Desertifilales</taxon>
        <taxon>Desertifilaceae</taxon>
        <taxon>Roseofilum</taxon>
        <taxon>Roseofilum acuticapitatum</taxon>
    </lineage>
</organism>
<dbReference type="CDD" id="cd01643">
    <property type="entry name" value="Bacterial_IMPase_like_2"/>
    <property type="match status" value="1"/>
</dbReference>
<dbReference type="PRINTS" id="PR00377">
    <property type="entry name" value="IMPHPHTASES"/>
</dbReference>
<comment type="caution">
    <text evidence="4">The sequence shown here is derived from an EMBL/GenBank/DDBJ whole genome shotgun (WGS) entry which is preliminary data.</text>
</comment>
<dbReference type="InterPro" id="IPR020583">
    <property type="entry name" value="Inositol_monoP_metal-BS"/>
</dbReference>
<dbReference type="Gene3D" id="3.30.540.10">
    <property type="entry name" value="Fructose-1,6-Bisphosphatase, subunit A, domain 1"/>
    <property type="match status" value="1"/>
</dbReference>
<dbReference type="EMBL" id="JAQOSP010000116">
    <property type="protein sequence ID" value="MDJ1171433.1"/>
    <property type="molecule type" value="Genomic_DNA"/>
</dbReference>
<evidence type="ECO:0000256" key="1">
    <source>
        <dbReference type="ARBA" id="ARBA00022723"/>
    </source>
</evidence>
<dbReference type="Proteomes" id="UP001235303">
    <property type="component" value="Unassembled WGS sequence"/>
</dbReference>
<evidence type="ECO:0000256" key="2">
    <source>
        <dbReference type="ARBA" id="ARBA00022801"/>
    </source>
</evidence>
<evidence type="ECO:0000256" key="3">
    <source>
        <dbReference type="ARBA" id="ARBA00022842"/>
    </source>
</evidence>
<gene>
    <name evidence="4" type="ORF">PMG71_18535</name>
</gene>
<keyword evidence="1" id="KW-0479">Metal-binding</keyword>
<dbReference type="InterPro" id="IPR000760">
    <property type="entry name" value="Inositol_monophosphatase-like"/>
</dbReference>
<protein>
    <submittedName>
        <fullName evidence="4">Inositol monophosphatase family protein</fullName>
    </submittedName>
</protein>
<dbReference type="Pfam" id="PF00459">
    <property type="entry name" value="Inositol_P"/>
    <property type="match status" value="1"/>
</dbReference>
<keyword evidence="2" id="KW-0378">Hydrolase</keyword>
<reference evidence="4 5" key="1">
    <citation type="submission" date="2023-01" db="EMBL/GenBank/DDBJ databases">
        <title>Novel diversity within Roseofilum (Cyanobacteria; Desertifilaceae) from marine benthic mats with descriptions of four novel species.</title>
        <authorList>
            <person name="Wang Y."/>
            <person name="Berthold D.E."/>
            <person name="Hu J."/>
            <person name="Lefler F.W."/>
            <person name="Laughinghouse H.D. IV."/>
        </authorList>
    </citation>
    <scope>NUCLEOTIDE SEQUENCE [LARGE SCALE GENOMIC DNA]</scope>
    <source>
        <strain evidence="4 5">BLCC-M154</strain>
    </source>
</reference>
<keyword evidence="5" id="KW-1185">Reference proteome</keyword>
<name>A0ABT7AWZ9_9CYAN</name>
<dbReference type="PANTHER" id="PTHR20854">
    <property type="entry name" value="INOSITOL MONOPHOSPHATASE"/>
    <property type="match status" value="1"/>
</dbReference>
<accession>A0ABT7AWZ9</accession>
<evidence type="ECO:0000313" key="5">
    <source>
        <dbReference type="Proteomes" id="UP001235303"/>
    </source>
</evidence>
<proteinExistence type="predicted"/>
<sequence>MMELSNDPLWKQVLEFARVSTQEVGEELLKQFGRVQGEEKADGSLVTQSDRWADRQLQNRILAQFPDHGVLTEEAAKQFPDTPFCWIVDPIDGTTNFTRGVPLWGISMALLYQGTPVFGYVHFPPTRQSFYGFWNAPPELNGHPVGAFLQDRGITPTSDRPSGNHFFNLCARSISVLQSDRGPFPCKIRMLGVATYNMLTVAAGIAIGGVEATPKIWDIAAVWAIAHAAGAVWVPLTDSAPFPLIVGADYHHCPYPTLIVSRSQWVELFQPWLVTLTQ</sequence>